<organism evidence="4 5">
    <name type="scientific">Enterocloster clostridioformis</name>
    <dbReference type="NCBI Taxonomy" id="1531"/>
    <lineage>
        <taxon>Bacteria</taxon>
        <taxon>Bacillati</taxon>
        <taxon>Bacillota</taxon>
        <taxon>Clostridia</taxon>
        <taxon>Lachnospirales</taxon>
        <taxon>Lachnospiraceae</taxon>
        <taxon>Enterocloster</taxon>
    </lineage>
</organism>
<dbReference type="Pfam" id="PF13561">
    <property type="entry name" value="adh_short_C2"/>
    <property type="match status" value="1"/>
</dbReference>
<keyword evidence="2" id="KW-0560">Oxidoreductase</keyword>
<dbReference type="GO" id="GO:0016491">
    <property type="term" value="F:oxidoreductase activity"/>
    <property type="evidence" value="ECO:0007669"/>
    <property type="project" value="UniProtKB-KW"/>
</dbReference>
<evidence type="ECO:0000256" key="2">
    <source>
        <dbReference type="ARBA" id="ARBA00023002"/>
    </source>
</evidence>
<reference evidence="4 5" key="1">
    <citation type="journal article" date="2020" name="Cell Host Microbe">
        <title>Functional and Genomic Variation between Human-Derived Isolates of Lachnospiraceae Reveals Inter- and Intra-Species Diversity.</title>
        <authorList>
            <person name="Sorbara M.T."/>
            <person name="Littmann E.R."/>
            <person name="Fontana E."/>
            <person name="Moody T.U."/>
            <person name="Kohout C.E."/>
            <person name="Gjonbalaj M."/>
            <person name="Eaton V."/>
            <person name="Seok R."/>
            <person name="Leiner I.M."/>
            <person name="Pamer E.G."/>
        </authorList>
    </citation>
    <scope>NUCLEOTIDE SEQUENCE [LARGE SCALE GENOMIC DNA]</scope>
    <source>
        <strain evidence="4 5">MSK.2.26</strain>
    </source>
</reference>
<comment type="similarity">
    <text evidence="1">Belongs to the short-chain dehydrogenases/reductases (SDR) family.</text>
</comment>
<comment type="caution">
    <text evidence="4">The sequence shown here is derived from an EMBL/GenBank/DDBJ whole genome shotgun (WGS) entry which is preliminary data.</text>
</comment>
<keyword evidence="3" id="KW-0812">Transmembrane</keyword>
<dbReference type="PRINTS" id="PR00081">
    <property type="entry name" value="GDHRDH"/>
</dbReference>
<dbReference type="EMBL" id="JAAISW010000016">
    <property type="protein sequence ID" value="NSJ44288.1"/>
    <property type="molecule type" value="Genomic_DNA"/>
</dbReference>
<dbReference type="RefSeq" id="WP_002588544.1">
    <property type="nucleotide sequence ID" value="NZ_CAUBLB010000009.1"/>
</dbReference>
<dbReference type="InterPro" id="IPR002347">
    <property type="entry name" value="SDR_fam"/>
</dbReference>
<keyword evidence="3" id="KW-1133">Transmembrane helix</keyword>
<keyword evidence="3" id="KW-0472">Membrane</keyword>
<dbReference type="CDD" id="cd05233">
    <property type="entry name" value="SDR_c"/>
    <property type="match status" value="1"/>
</dbReference>
<dbReference type="GO" id="GO:0008206">
    <property type="term" value="P:bile acid metabolic process"/>
    <property type="evidence" value="ECO:0007669"/>
    <property type="project" value="UniProtKB-ARBA"/>
</dbReference>
<dbReference type="Proteomes" id="UP000719916">
    <property type="component" value="Unassembled WGS sequence"/>
</dbReference>
<evidence type="ECO:0000256" key="3">
    <source>
        <dbReference type="SAM" id="Phobius"/>
    </source>
</evidence>
<gene>
    <name evidence="4" type="ORF">G5B26_12020</name>
</gene>
<dbReference type="Gene3D" id="3.40.50.720">
    <property type="entry name" value="NAD(P)-binding Rossmann-like Domain"/>
    <property type="match status" value="1"/>
</dbReference>
<feature type="transmembrane region" description="Helical" evidence="3">
    <location>
        <begin position="20"/>
        <end position="46"/>
    </location>
</feature>
<dbReference type="AlphaFoldDB" id="A0ABD6LIP7"/>
<protein>
    <submittedName>
        <fullName evidence="4">SDR family oxidoreductase</fullName>
    </submittedName>
</protein>
<evidence type="ECO:0000313" key="4">
    <source>
        <dbReference type="EMBL" id="NSJ44288.1"/>
    </source>
</evidence>
<evidence type="ECO:0000256" key="1">
    <source>
        <dbReference type="ARBA" id="ARBA00006484"/>
    </source>
</evidence>
<proteinExistence type="inferred from homology"/>
<dbReference type="SUPFAM" id="SSF51735">
    <property type="entry name" value="NAD(P)-binding Rossmann-fold domains"/>
    <property type="match status" value="1"/>
</dbReference>
<evidence type="ECO:0000313" key="5">
    <source>
        <dbReference type="Proteomes" id="UP000719916"/>
    </source>
</evidence>
<dbReference type="InterPro" id="IPR036291">
    <property type="entry name" value="NAD(P)-bd_dom_sf"/>
</dbReference>
<dbReference type="PANTHER" id="PTHR42760">
    <property type="entry name" value="SHORT-CHAIN DEHYDROGENASES/REDUCTASES FAMILY MEMBER"/>
    <property type="match status" value="1"/>
</dbReference>
<dbReference type="FunFam" id="3.40.50.720:FF:000084">
    <property type="entry name" value="Short-chain dehydrogenase reductase"/>
    <property type="match status" value="1"/>
</dbReference>
<sequence length="264" mass="28434">MVDFYKDYVVKMFSIEGRTAIVTGATGALGGAIAAAYAMCGAKVVLTGRNKEKLEVLAGEIRDAGGEALPYAADPSVEEQVKGLVAFAAKQYGGLDILAVSHGYNKPQNILDQSVEDWQYIMDADLKSVYMIVKYAGEQMARQGRGGKMVVVSSARSKMGMAGYTGYCASKGACDLMIQSLACDLSAKYNINVNTINPTVFRSELTEWMFDTESEVYRNFLKRLPIGRLGEPSDFVGMAVFLAAPASDFLTGGNYDATGGYWAC</sequence>
<name>A0ABD6LIP7_9FIRM</name>
<accession>A0ABD6LIP7</accession>